<comment type="subcellular location">
    <subcellularLocation>
        <location evidence="1">Membrane</location>
        <topology evidence="1">Multi-pass membrane protein</topology>
    </subcellularLocation>
</comment>
<evidence type="ECO:0000256" key="5">
    <source>
        <dbReference type="ARBA" id="ARBA00022989"/>
    </source>
</evidence>
<dbReference type="InterPro" id="IPR000425">
    <property type="entry name" value="MIP"/>
</dbReference>
<keyword evidence="4 9" id="KW-0812">Transmembrane</keyword>
<keyword evidence="3" id="KW-0813">Transport</keyword>
<evidence type="ECO:0000313" key="10">
    <source>
        <dbReference type="EMBL" id="KAF2324724.1"/>
    </source>
</evidence>
<name>A0A6A6NHT5_HEVBR</name>
<protein>
    <submittedName>
        <fullName evidence="10">Uncharacterized protein</fullName>
    </submittedName>
</protein>
<comment type="similarity">
    <text evidence="2">Belongs to the UPF0496 family.</text>
</comment>
<dbReference type="Proteomes" id="UP000467840">
    <property type="component" value="Chromosome 5"/>
</dbReference>
<dbReference type="InterPro" id="IPR007749">
    <property type="entry name" value="DUF677"/>
</dbReference>
<organism evidence="10 11">
    <name type="scientific">Hevea brasiliensis</name>
    <name type="common">Para rubber tree</name>
    <name type="synonym">Siphonia brasiliensis</name>
    <dbReference type="NCBI Taxonomy" id="3981"/>
    <lineage>
        <taxon>Eukaryota</taxon>
        <taxon>Viridiplantae</taxon>
        <taxon>Streptophyta</taxon>
        <taxon>Embryophyta</taxon>
        <taxon>Tracheophyta</taxon>
        <taxon>Spermatophyta</taxon>
        <taxon>Magnoliopsida</taxon>
        <taxon>eudicotyledons</taxon>
        <taxon>Gunneridae</taxon>
        <taxon>Pentapetalae</taxon>
        <taxon>rosids</taxon>
        <taxon>fabids</taxon>
        <taxon>Malpighiales</taxon>
        <taxon>Euphorbiaceae</taxon>
        <taxon>Crotonoideae</taxon>
        <taxon>Micrandreae</taxon>
        <taxon>Hevea</taxon>
    </lineage>
</organism>
<dbReference type="SUPFAM" id="SSF81338">
    <property type="entry name" value="Aquaporin-like"/>
    <property type="match status" value="1"/>
</dbReference>
<dbReference type="EMBL" id="JAAGAX010000001">
    <property type="protein sequence ID" value="KAF2324724.1"/>
    <property type="molecule type" value="Genomic_DNA"/>
</dbReference>
<feature type="transmembrane region" description="Helical" evidence="9">
    <location>
        <begin position="38"/>
        <end position="63"/>
    </location>
</feature>
<dbReference type="InterPro" id="IPR034294">
    <property type="entry name" value="Aquaporin_transptr"/>
</dbReference>
<evidence type="ECO:0000256" key="3">
    <source>
        <dbReference type="ARBA" id="ARBA00022448"/>
    </source>
</evidence>
<feature type="transmembrane region" description="Helical" evidence="9">
    <location>
        <begin position="121"/>
        <end position="142"/>
    </location>
</feature>
<evidence type="ECO:0000256" key="4">
    <source>
        <dbReference type="ARBA" id="ARBA00022692"/>
    </source>
</evidence>
<reference evidence="10 11" key="1">
    <citation type="journal article" date="2020" name="Mol. Plant">
        <title>The Chromosome-Based Rubber Tree Genome Provides New Insights into Spurge Genome Evolution and Rubber Biosynthesis.</title>
        <authorList>
            <person name="Liu J."/>
            <person name="Shi C."/>
            <person name="Shi C.C."/>
            <person name="Li W."/>
            <person name="Zhang Q.J."/>
            <person name="Zhang Y."/>
            <person name="Li K."/>
            <person name="Lu H.F."/>
            <person name="Shi C."/>
            <person name="Zhu S.T."/>
            <person name="Xiao Z.Y."/>
            <person name="Nan H."/>
            <person name="Yue Y."/>
            <person name="Zhu X.G."/>
            <person name="Wu Y."/>
            <person name="Hong X.N."/>
            <person name="Fan G.Y."/>
            <person name="Tong Y."/>
            <person name="Zhang D."/>
            <person name="Mao C.L."/>
            <person name="Liu Y.L."/>
            <person name="Hao S.J."/>
            <person name="Liu W.Q."/>
            <person name="Lv M.Q."/>
            <person name="Zhang H.B."/>
            <person name="Liu Y."/>
            <person name="Hu-Tang G.R."/>
            <person name="Wang J.P."/>
            <person name="Wang J.H."/>
            <person name="Sun Y.H."/>
            <person name="Ni S.B."/>
            <person name="Chen W.B."/>
            <person name="Zhang X.C."/>
            <person name="Jiao Y.N."/>
            <person name="Eichler E.E."/>
            <person name="Li G.H."/>
            <person name="Liu X."/>
            <person name="Gao L.Z."/>
        </authorList>
    </citation>
    <scope>NUCLEOTIDE SEQUENCE [LARGE SCALE GENOMIC DNA]</scope>
    <source>
        <strain evidence="11">cv. GT1</strain>
        <tissue evidence="10">Leaf</tissue>
    </source>
</reference>
<feature type="transmembrane region" description="Helical" evidence="9">
    <location>
        <begin position="201"/>
        <end position="219"/>
    </location>
</feature>
<dbReference type="Pfam" id="PF05055">
    <property type="entry name" value="DUF677"/>
    <property type="match status" value="1"/>
</dbReference>
<dbReference type="Gene3D" id="1.20.1080.10">
    <property type="entry name" value="Glycerol uptake facilitator protein"/>
    <property type="match status" value="1"/>
</dbReference>
<dbReference type="CDD" id="cd00333">
    <property type="entry name" value="MIP"/>
    <property type="match status" value="1"/>
</dbReference>
<evidence type="ECO:0000256" key="6">
    <source>
        <dbReference type="ARBA" id="ARBA00023136"/>
    </source>
</evidence>
<feature type="transmembrane region" description="Helical" evidence="9">
    <location>
        <begin position="163"/>
        <end position="181"/>
    </location>
</feature>
<evidence type="ECO:0000256" key="1">
    <source>
        <dbReference type="ARBA" id="ARBA00004141"/>
    </source>
</evidence>
<dbReference type="FunFam" id="1.20.1080.10:FF:000001">
    <property type="entry name" value="Probable aquaporin PIP1-2"/>
    <property type="match status" value="1"/>
</dbReference>
<evidence type="ECO:0000256" key="8">
    <source>
        <dbReference type="SAM" id="MobiDB-lite"/>
    </source>
</evidence>
<evidence type="ECO:0000313" key="11">
    <source>
        <dbReference type="Proteomes" id="UP000467840"/>
    </source>
</evidence>
<keyword evidence="11" id="KW-1185">Reference proteome</keyword>
<dbReference type="Pfam" id="PF00230">
    <property type="entry name" value="MIP"/>
    <property type="match status" value="1"/>
</dbReference>
<dbReference type="GO" id="GO:0016020">
    <property type="term" value="C:membrane"/>
    <property type="evidence" value="ECO:0007669"/>
    <property type="project" value="UniProtKB-SubCell"/>
</dbReference>
<gene>
    <name evidence="10" type="ORF">GH714_016501</name>
</gene>
<accession>A0A6A6NHT5</accession>
<dbReference type="InterPro" id="IPR023271">
    <property type="entry name" value="Aquaporin-like"/>
</dbReference>
<feature type="transmembrane region" description="Helical" evidence="9">
    <location>
        <begin position="75"/>
        <end position="101"/>
    </location>
</feature>
<keyword evidence="6 9" id="KW-0472">Membrane</keyword>
<sequence length="604" mass="67163">MAKEVTEEAGEASQQERDYVEPPPAPLFDPEELGLWSFYRAVIAEFIATLLFLYVTVATVIGYKKQTDPCAGVGFLGIAWSFGGMIFILVYCTAGISGGHINPAVTFGLFLARKVSLVRAIAYMVAQCLGAICGVGIVKGIMKDFYNAQGGGANTVAATYSKGTALGAEIIGTFVLVYIVLSATDPKRNARDSHVPVLAPLPIGFAVFMVHLATIPITGTGINPARSFGAAVIYNNDKVWDDQAGGSRDECAQGLSNKLNVNEEYKKAFRTESYVEMWSKIQGQLRRKSVDGIDRLSSSSSLPFSVHLSDHLFEPEKQQTLTEMVQSMKFHRLLIEYFEASLEACNLCDSLLRSIHQTRANYRRIERVIKLSKRVHNSADYTEKISGGIFGELAAYALLRNPLSFVSPLQFRDVHDNNLVLLHRLTSDLRKIRRKAKFNRICKKIGGYCLVISHTALLIALLVIALHGIVVIVAAPALVGCSKCLFRKKIKLLHGVFKTSSLEKLCAQLDVAAKGTYILINDFDTVSRLVRSLCDELEHKKALADMCARSKNTELLKEVVKEFYMHDSYYQEQLDELEEHIYLCFHTINRSRRLVIQEIMVAQQ</sequence>
<comment type="caution">
    <text evidence="10">The sequence shown here is derived from an EMBL/GenBank/DDBJ whole genome shotgun (WGS) entry which is preliminary data.</text>
</comment>
<dbReference type="GO" id="GO:0015267">
    <property type="term" value="F:channel activity"/>
    <property type="evidence" value="ECO:0007669"/>
    <property type="project" value="InterPro"/>
</dbReference>
<dbReference type="AlphaFoldDB" id="A0A6A6NHT5"/>
<feature type="region of interest" description="Disordered" evidence="8">
    <location>
        <begin position="1"/>
        <end position="24"/>
    </location>
</feature>
<dbReference type="PANTHER" id="PTHR45687">
    <property type="entry name" value="AQUAPORIN OR AQUAGLYCEROPORIN RELATED"/>
    <property type="match status" value="1"/>
</dbReference>
<dbReference type="PRINTS" id="PR00783">
    <property type="entry name" value="MINTRINSICP"/>
</dbReference>
<feature type="transmembrane region" description="Helical" evidence="9">
    <location>
        <begin position="445"/>
        <end position="478"/>
    </location>
</feature>
<comment type="similarity">
    <text evidence="7">Belongs to the MIP/aquaporin (TC 1.A.8) family. PIP (TC 1.A.8.11) subfamily.</text>
</comment>
<keyword evidence="5 9" id="KW-1133">Transmembrane helix</keyword>
<dbReference type="NCBIfam" id="TIGR00861">
    <property type="entry name" value="MIP"/>
    <property type="match status" value="1"/>
</dbReference>
<evidence type="ECO:0000256" key="9">
    <source>
        <dbReference type="SAM" id="Phobius"/>
    </source>
</evidence>
<dbReference type="PROSITE" id="PS00221">
    <property type="entry name" value="MIP"/>
    <property type="match status" value="1"/>
</dbReference>
<dbReference type="InterPro" id="IPR022357">
    <property type="entry name" value="MIP_CS"/>
</dbReference>
<proteinExistence type="inferred from homology"/>
<evidence type="ECO:0000256" key="2">
    <source>
        <dbReference type="ARBA" id="ARBA00009074"/>
    </source>
</evidence>
<evidence type="ECO:0000256" key="7">
    <source>
        <dbReference type="ARBA" id="ARBA00038497"/>
    </source>
</evidence>